<dbReference type="InterPro" id="IPR036909">
    <property type="entry name" value="Cyt_c-like_dom_sf"/>
</dbReference>
<accession>A0A381V0A0</accession>
<proteinExistence type="predicted"/>
<evidence type="ECO:0000256" key="3">
    <source>
        <dbReference type="ARBA" id="ARBA00022723"/>
    </source>
</evidence>
<dbReference type="InterPro" id="IPR009056">
    <property type="entry name" value="Cyt_c-like_dom"/>
</dbReference>
<dbReference type="InterPro" id="IPR051459">
    <property type="entry name" value="Cytochrome_c-type_DH"/>
</dbReference>
<keyword evidence="5" id="KW-0408">Iron</keyword>
<sequence>MAAKQNNEKIEATDAGVGGPKPWVFVLMVLTLYWAINYLDGHGGGFNAKVYAPHKDATVVASLKVQKTPEEQALEGGARIYRGICAACHQPNGLGNSNAGFPPLVNSEWVLNASPDRIIAIVSNGLQGPVEVAGQIYNKVAMPAQGVALSDEDIANVLSYIRRNIDWGDAHNLPLVTPEQVKAVRDNDAIATRSTAWTADELKQQFPDSQ</sequence>
<feature type="domain" description="Cytochrome c" evidence="6">
    <location>
        <begin position="72"/>
        <end position="165"/>
    </location>
</feature>
<reference evidence="7" key="1">
    <citation type="submission" date="2018-05" db="EMBL/GenBank/DDBJ databases">
        <authorList>
            <person name="Lanie J.A."/>
            <person name="Ng W.-L."/>
            <person name="Kazmierczak K.M."/>
            <person name="Andrzejewski T.M."/>
            <person name="Davidsen T.M."/>
            <person name="Wayne K.J."/>
            <person name="Tettelin H."/>
            <person name="Glass J.I."/>
            <person name="Rusch D."/>
            <person name="Podicherti R."/>
            <person name="Tsui H.-C.T."/>
            <person name="Winkler M.E."/>
        </authorList>
    </citation>
    <scope>NUCLEOTIDE SEQUENCE</scope>
</reference>
<dbReference type="PROSITE" id="PS51007">
    <property type="entry name" value="CYTC"/>
    <property type="match status" value="1"/>
</dbReference>
<keyword evidence="4" id="KW-0249">Electron transport</keyword>
<evidence type="ECO:0000259" key="6">
    <source>
        <dbReference type="PROSITE" id="PS51007"/>
    </source>
</evidence>
<evidence type="ECO:0000313" key="7">
    <source>
        <dbReference type="EMBL" id="SVA33805.1"/>
    </source>
</evidence>
<gene>
    <name evidence="7" type="ORF">METZ01_LOCUS86659</name>
</gene>
<protein>
    <recommendedName>
        <fullName evidence="6">Cytochrome c domain-containing protein</fullName>
    </recommendedName>
</protein>
<name>A0A381V0A0_9ZZZZ</name>
<dbReference type="Pfam" id="PF13442">
    <property type="entry name" value="Cytochrome_CBB3"/>
    <property type="match status" value="1"/>
</dbReference>
<dbReference type="PRINTS" id="PR00605">
    <property type="entry name" value="CYTCHROMECIC"/>
</dbReference>
<organism evidence="7">
    <name type="scientific">marine metagenome</name>
    <dbReference type="NCBI Taxonomy" id="408172"/>
    <lineage>
        <taxon>unclassified sequences</taxon>
        <taxon>metagenomes</taxon>
        <taxon>ecological metagenomes</taxon>
    </lineage>
</organism>
<dbReference type="SUPFAM" id="SSF46626">
    <property type="entry name" value="Cytochrome c"/>
    <property type="match status" value="1"/>
</dbReference>
<dbReference type="PANTHER" id="PTHR35008">
    <property type="entry name" value="BLL4482 PROTEIN-RELATED"/>
    <property type="match status" value="1"/>
</dbReference>
<evidence type="ECO:0000256" key="1">
    <source>
        <dbReference type="ARBA" id="ARBA00022448"/>
    </source>
</evidence>
<dbReference type="GO" id="GO:0005506">
    <property type="term" value="F:iron ion binding"/>
    <property type="evidence" value="ECO:0007669"/>
    <property type="project" value="InterPro"/>
</dbReference>
<keyword evidence="2" id="KW-0349">Heme</keyword>
<dbReference type="PANTHER" id="PTHR35008:SF8">
    <property type="entry name" value="ALCOHOL DEHYDROGENASE CYTOCHROME C SUBUNIT"/>
    <property type="match status" value="1"/>
</dbReference>
<keyword evidence="1" id="KW-0813">Transport</keyword>
<evidence type="ECO:0000256" key="2">
    <source>
        <dbReference type="ARBA" id="ARBA00022617"/>
    </source>
</evidence>
<evidence type="ECO:0000256" key="4">
    <source>
        <dbReference type="ARBA" id="ARBA00022982"/>
    </source>
</evidence>
<evidence type="ECO:0000256" key="5">
    <source>
        <dbReference type="ARBA" id="ARBA00023004"/>
    </source>
</evidence>
<dbReference type="EMBL" id="UINC01007525">
    <property type="protein sequence ID" value="SVA33805.1"/>
    <property type="molecule type" value="Genomic_DNA"/>
</dbReference>
<dbReference type="InterPro" id="IPR008168">
    <property type="entry name" value="Cyt_C_IC"/>
</dbReference>
<dbReference type="AlphaFoldDB" id="A0A381V0A0"/>
<dbReference type="GO" id="GO:0020037">
    <property type="term" value="F:heme binding"/>
    <property type="evidence" value="ECO:0007669"/>
    <property type="project" value="InterPro"/>
</dbReference>
<dbReference type="GO" id="GO:0009055">
    <property type="term" value="F:electron transfer activity"/>
    <property type="evidence" value="ECO:0007669"/>
    <property type="project" value="InterPro"/>
</dbReference>
<keyword evidence="3" id="KW-0479">Metal-binding</keyword>
<dbReference type="Gene3D" id="1.10.760.10">
    <property type="entry name" value="Cytochrome c-like domain"/>
    <property type="match status" value="1"/>
</dbReference>